<accession>A0A0C3LJ20</accession>
<organism evidence="1 2">
    <name type="scientific">Tulasnella calospora MUT 4182</name>
    <dbReference type="NCBI Taxonomy" id="1051891"/>
    <lineage>
        <taxon>Eukaryota</taxon>
        <taxon>Fungi</taxon>
        <taxon>Dikarya</taxon>
        <taxon>Basidiomycota</taxon>
        <taxon>Agaricomycotina</taxon>
        <taxon>Agaricomycetes</taxon>
        <taxon>Cantharellales</taxon>
        <taxon>Tulasnellaceae</taxon>
        <taxon>Tulasnella</taxon>
    </lineage>
</organism>
<proteinExistence type="predicted"/>
<sequence length="129" mass="14503">MSVTQITSKSNFDEVIGGNRETPLAAQFSLEHDVEIICGPFLSMPEHWFMSDSAVSQLLDLGRIARYLAGVAREESGRSKDRKDDRTVHHEFRNDETGNISELVGKISRRIVATHDVLQLRLGINKLLL</sequence>
<reference evidence="1 2" key="1">
    <citation type="submission" date="2014-04" db="EMBL/GenBank/DDBJ databases">
        <authorList>
            <consortium name="DOE Joint Genome Institute"/>
            <person name="Kuo A."/>
            <person name="Girlanda M."/>
            <person name="Perotto S."/>
            <person name="Kohler A."/>
            <person name="Nagy L.G."/>
            <person name="Floudas D."/>
            <person name="Copeland A."/>
            <person name="Barry K.W."/>
            <person name="Cichocki N."/>
            <person name="Veneault-Fourrey C."/>
            <person name="LaButti K."/>
            <person name="Lindquist E.A."/>
            <person name="Lipzen A."/>
            <person name="Lundell T."/>
            <person name="Morin E."/>
            <person name="Murat C."/>
            <person name="Sun H."/>
            <person name="Tunlid A."/>
            <person name="Henrissat B."/>
            <person name="Grigoriev I.V."/>
            <person name="Hibbett D.S."/>
            <person name="Martin F."/>
            <person name="Nordberg H.P."/>
            <person name="Cantor M.N."/>
            <person name="Hua S.X."/>
        </authorList>
    </citation>
    <scope>NUCLEOTIDE SEQUENCE [LARGE SCALE GENOMIC DNA]</scope>
    <source>
        <strain evidence="1 2">MUT 4182</strain>
    </source>
</reference>
<name>A0A0C3LJ20_9AGAM</name>
<gene>
    <name evidence="1" type="ORF">M407DRAFT_3742</name>
</gene>
<keyword evidence="2" id="KW-1185">Reference proteome</keyword>
<dbReference type="Proteomes" id="UP000054248">
    <property type="component" value="Unassembled WGS sequence"/>
</dbReference>
<dbReference type="AlphaFoldDB" id="A0A0C3LJ20"/>
<reference evidence="2" key="2">
    <citation type="submission" date="2015-01" db="EMBL/GenBank/DDBJ databases">
        <title>Evolutionary Origins and Diversification of the Mycorrhizal Mutualists.</title>
        <authorList>
            <consortium name="DOE Joint Genome Institute"/>
            <consortium name="Mycorrhizal Genomics Consortium"/>
            <person name="Kohler A."/>
            <person name="Kuo A."/>
            <person name="Nagy L.G."/>
            <person name="Floudas D."/>
            <person name="Copeland A."/>
            <person name="Barry K.W."/>
            <person name="Cichocki N."/>
            <person name="Veneault-Fourrey C."/>
            <person name="LaButti K."/>
            <person name="Lindquist E.A."/>
            <person name="Lipzen A."/>
            <person name="Lundell T."/>
            <person name="Morin E."/>
            <person name="Murat C."/>
            <person name="Riley R."/>
            <person name="Ohm R."/>
            <person name="Sun H."/>
            <person name="Tunlid A."/>
            <person name="Henrissat B."/>
            <person name="Grigoriev I.V."/>
            <person name="Hibbett D.S."/>
            <person name="Martin F."/>
        </authorList>
    </citation>
    <scope>NUCLEOTIDE SEQUENCE [LARGE SCALE GENOMIC DNA]</scope>
    <source>
        <strain evidence="2">MUT 4182</strain>
    </source>
</reference>
<dbReference type="EMBL" id="KN822945">
    <property type="protein sequence ID" value="KIO34018.1"/>
    <property type="molecule type" value="Genomic_DNA"/>
</dbReference>
<protein>
    <submittedName>
        <fullName evidence="1">Uncharacterized protein</fullName>
    </submittedName>
</protein>
<evidence type="ECO:0000313" key="2">
    <source>
        <dbReference type="Proteomes" id="UP000054248"/>
    </source>
</evidence>
<evidence type="ECO:0000313" key="1">
    <source>
        <dbReference type="EMBL" id="KIO34018.1"/>
    </source>
</evidence>
<dbReference type="HOGENOM" id="CLU_1950398_0_0_1"/>